<dbReference type="AlphaFoldDB" id="A0A6A7AU87"/>
<sequence>MGAHSSYENPFPELLLLSAPQTAAPPPRKAAASDDFSNSAALGGLLVPQPQETLDHGDPWPLESSRPPPKHICLPSIGSDQHDSNSRGRFNDLMAINDRTWHALQKCIRLPFEHNTLQSLNLDNFPSKEDLDHCIDLYFTRFQSMTSFIHQPTFDPGKDPVVTLAMICIGVCYTEFDGAKAFANTLSELNRRLLVFMAEHDHRFVRTQSYLAAHLLQGIHGYSSGNERLFELSESCRSGLIYRTKCMGMFRFETETHLPPGATLEEHWQDYIRAESSRRLGWAVFEYDASVTYLHNNRPSLSCADVNLDLPGSTEHWEAENAEVWASLHPWSMNPPSTIALRPKIGLLCGGNADVVEHLSDEKHIFIAVLMLLRMLWTVKEIRSFPLNKLVTPLHEDGQQTLMRAIDQMSVPIVGLSECHTRAEIGRLVHRTQLVHIAHIYGAGDLMNWLFPYLRNDSERSTVRIRMRQWASEDPRRIRDVVYHAAQILGLVRHYPSQMPLQSFLIFHAGIVLSCMSFLLPEPSPPFHGPVLQLDKLGVDTEFVDRQIHWVDNGENCMLSLVGVPSLCCHVGRQQVLNQTASLLKRQKTWGISQTLAKVVLSFAARDVKKGTGNSAD</sequence>
<evidence type="ECO:0000313" key="9">
    <source>
        <dbReference type="Proteomes" id="UP000799423"/>
    </source>
</evidence>
<dbReference type="GO" id="GO:0006351">
    <property type="term" value="P:DNA-templated transcription"/>
    <property type="evidence" value="ECO:0007669"/>
    <property type="project" value="InterPro"/>
</dbReference>
<evidence type="ECO:0000259" key="7">
    <source>
        <dbReference type="Pfam" id="PF04082"/>
    </source>
</evidence>
<dbReference type="CDD" id="cd12148">
    <property type="entry name" value="fungal_TF_MHR"/>
    <property type="match status" value="1"/>
</dbReference>
<keyword evidence="9" id="KW-1185">Reference proteome</keyword>
<evidence type="ECO:0000256" key="4">
    <source>
        <dbReference type="ARBA" id="ARBA00023163"/>
    </source>
</evidence>
<evidence type="ECO:0000256" key="5">
    <source>
        <dbReference type="ARBA" id="ARBA00023242"/>
    </source>
</evidence>
<dbReference type="PANTHER" id="PTHR47660:SF2">
    <property type="entry name" value="TRANSCRIPTION FACTOR WITH C2H2 AND ZN(2)-CYS(6) DNA BINDING DOMAIN (EUROFUNG)"/>
    <property type="match status" value="1"/>
</dbReference>
<dbReference type="InterPro" id="IPR007219">
    <property type="entry name" value="XnlR_reg_dom"/>
</dbReference>
<evidence type="ECO:0000256" key="2">
    <source>
        <dbReference type="ARBA" id="ARBA00022833"/>
    </source>
</evidence>
<dbReference type="PANTHER" id="PTHR47660">
    <property type="entry name" value="TRANSCRIPTION FACTOR WITH C2H2 AND ZN(2)-CYS(6) DNA BINDING DOMAIN (EUROFUNG)-RELATED-RELATED"/>
    <property type="match status" value="1"/>
</dbReference>
<gene>
    <name evidence="8" type="ORF">T440DRAFT_404814</name>
</gene>
<feature type="region of interest" description="Disordered" evidence="6">
    <location>
        <begin position="40"/>
        <end position="85"/>
    </location>
</feature>
<name>A0A6A7AU87_9PLEO</name>
<keyword evidence="1" id="KW-0479">Metal-binding</keyword>
<evidence type="ECO:0000256" key="6">
    <source>
        <dbReference type="SAM" id="MobiDB-lite"/>
    </source>
</evidence>
<protein>
    <recommendedName>
        <fullName evidence="7">Xylanolytic transcriptional activator regulatory domain-containing protein</fullName>
    </recommendedName>
</protein>
<dbReference type="EMBL" id="MU006331">
    <property type="protein sequence ID" value="KAF2846860.1"/>
    <property type="molecule type" value="Genomic_DNA"/>
</dbReference>
<keyword evidence="4" id="KW-0804">Transcription</keyword>
<reference evidence="8" key="1">
    <citation type="submission" date="2020-01" db="EMBL/GenBank/DDBJ databases">
        <authorList>
            <consortium name="DOE Joint Genome Institute"/>
            <person name="Haridas S."/>
            <person name="Albert R."/>
            <person name="Binder M."/>
            <person name="Bloem J."/>
            <person name="Labutti K."/>
            <person name="Salamov A."/>
            <person name="Andreopoulos B."/>
            <person name="Baker S.E."/>
            <person name="Barry K."/>
            <person name="Bills G."/>
            <person name="Bluhm B.H."/>
            <person name="Cannon C."/>
            <person name="Castanera R."/>
            <person name="Culley D.E."/>
            <person name="Daum C."/>
            <person name="Ezra D."/>
            <person name="Gonzalez J.B."/>
            <person name="Henrissat B."/>
            <person name="Kuo A."/>
            <person name="Liang C."/>
            <person name="Lipzen A."/>
            <person name="Lutzoni F."/>
            <person name="Magnuson J."/>
            <person name="Mondo S."/>
            <person name="Nolan M."/>
            <person name="Ohm R."/>
            <person name="Pangilinan J."/>
            <person name="Park H.-J."/>
            <person name="Ramirez L."/>
            <person name="Alfaro M."/>
            <person name="Sun H."/>
            <person name="Tritt A."/>
            <person name="Yoshinaga Y."/>
            <person name="Zwiers L.-H."/>
            <person name="Turgeon B.G."/>
            <person name="Goodwin S.B."/>
            <person name="Spatafora J.W."/>
            <person name="Crous P.W."/>
            <person name="Grigoriev I.V."/>
        </authorList>
    </citation>
    <scope>NUCLEOTIDE SEQUENCE</scope>
    <source>
        <strain evidence="8">IPT5</strain>
    </source>
</reference>
<feature type="domain" description="Xylanolytic transcriptional activator regulatory" evidence="7">
    <location>
        <begin position="135"/>
        <end position="339"/>
    </location>
</feature>
<dbReference type="Pfam" id="PF04082">
    <property type="entry name" value="Fungal_trans"/>
    <property type="match status" value="1"/>
</dbReference>
<keyword evidence="3" id="KW-0805">Transcription regulation</keyword>
<evidence type="ECO:0000313" key="8">
    <source>
        <dbReference type="EMBL" id="KAF2846860.1"/>
    </source>
</evidence>
<proteinExistence type="predicted"/>
<organism evidence="8 9">
    <name type="scientific">Plenodomus tracheiphilus IPT5</name>
    <dbReference type="NCBI Taxonomy" id="1408161"/>
    <lineage>
        <taxon>Eukaryota</taxon>
        <taxon>Fungi</taxon>
        <taxon>Dikarya</taxon>
        <taxon>Ascomycota</taxon>
        <taxon>Pezizomycotina</taxon>
        <taxon>Dothideomycetes</taxon>
        <taxon>Pleosporomycetidae</taxon>
        <taxon>Pleosporales</taxon>
        <taxon>Pleosporineae</taxon>
        <taxon>Leptosphaeriaceae</taxon>
        <taxon>Plenodomus</taxon>
    </lineage>
</organism>
<keyword evidence="2" id="KW-0862">Zinc</keyword>
<dbReference type="OrthoDB" id="1405595at2759"/>
<evidence type="ECO:0000256" key="1">
    <source>
        <dbReference type="ARBA" id="ARBA00022723"/>
    </source>
</evidence>
<dbReference type="GO" id="GO:0008270">
    <property type="term" value="F:zinc ion binding"/>
    <property type="evidence" value="ECO:0007669"/>
    <property type="project" value="InterPro"/>
</dbReference>
<dbReference type="Proteomes" id="UP000799423">
    <property type="component" value="Unassembled WGS sequence"/>
</dbReference>
<keyword evidence="5" id="KW-0539">Nucleus</keyword>
<evidence type="ECO:0000256" key="3">
    <source>
        <dbReference type="ARBA" id="ARBA00023015"/>
    </source>
</evidence>
<accession>A0A6A7AU87</accession>
<dbReference type="GO" id="GO:0003677">
    <property type="term" value="F:DNA binding"/>
    <property type="evidence" value="ECO:0007669"/>
    <property type="project" value="InterPro"/>
</dbReference>